<dbReference type="Proteomes" id="UP001208186">
    <property type="component" value="Unassembled WGS sequence"/>
</dbReference>
<accession>A0AAE3I9E5</accession>
<keyword evidence="1" id="KW-0812">Transmembrane</keyword>
<feature type="transmembrane region" description="Helical" evidence="1">
    <location>
        <begin position="39"/>
        <end position="58"/>
    </location>
</feature>
<dbReference type="AlphaFoldDB" id="A0AAE3I9E5"/>
<dbReference type="EMBL" id="JAOPKC010000001">
    <property type="protein sequence ID" value="MCU4716643.1"/>
    <property type="molecule type" value="Genomic_DNA"/>
</dbReference>
<feature type="transmembrane region" description="Helical" evidence="1">
    <location>
        <begin position="7"/>
        <end position="27"/>
    </location>
</feature>
<dbReference type="Proteomes" id="UP001209746">
    <property type="component" value="Unassembled WGS sequence"/>
</dbReference>
<organism evidence="3 5">
    <name type="scientific">Halapricum hydrolyticum</name>
    <dbReference type="NCBI Taxonomy" id="2979991"/>
    <lineage>
        <taxon>Archaea</taxon>
        <taxon>Methanobacteriati</taxon>
        <taxon>Methanobacteriota</taxon>
        <taxon>Stenosarchaea group</taxon>
        <taxon>Halobacteria</taxon>
        <taxon>Halobacteriales</taxon>
        <taxon>Haloarculaceae</taxon>
        <taxon>Halapricum</taxon>
    </lineage>
</organism>
<dbReference type="RefSeq" id="WP_315907410.1">
    <property type="nucleotide sequence ID" value="NZ_JAOPKC010000001.1"/>
</dbReference>
<gene>
    <name evidence="3" type="ORF">OB914_02025</name>
    <name evidence="2" type="ORF">OB916_00995</name>
</gene>
<evidence type="ECO:0000256" key="1">
    <source>
        <dbReference type="SAM" id="Phobius"/>
    </source>
</evidence>
<proteinExistence type="predicted"/>
<keyword evidence="4" id="KW-1185">Reference proteome</keyword>
<comment type="caution">
    <text evidence="3">The sequence shown here is derived from an EMBL/GenBank/DDBJ whole genome shotgun (WGS) entry which is preliminary data.</text>
</comment>
<reference evidence="3" key="1">
    <citation type="submission" date="2023-02" db="EMBL/GenBank/DDBJ databases">
        <title>Enrichment on poylsaccharides allowed isolation of novel metabolic and taxonomic groups of Haloarchaea.</title>
        <authorList>
            <person name="Sorokin D.Y."/>
            <person name="Elcheninov A.G."/>
            <person name="Khizhniak T.V."/>
            <person name="Kolganova T.V."/>
            <person name="Kublanov I.V."/>
        </authorList>
    </citation>
    <scope>NUCLEOTIDE SEQUENCE</scope>
    <source>
        <strain evidence="2 4">HArc-curdl5-1</strain>
        <strain evidence="3">HArc-curdl7</strain>
    </source>
</reference>
<evidence type="ECO:0000313" key="5">
    <source>
        <dbReference type="Proteomes" id="UP001209746"/>
    </source>
</evidence>
<evidence type="ECO:0000313" key="3">
    <source>
        <dbReference type="EMBL" id="MCU4725752.1"/>
    </source>
</evidence>
<evidence type="ECO:0000313" key="2">
    <source>
        <dbReference type="EMBL" id="MCU4716643.1"/>
    </source>
</evidence>
<name>A0AAE3I9E5_9EURY</name>
<dbReference type="Pfam" id="PF11755">
    <property type="entry name" value="DUF3311"/>
    <property type="match status" value="1"/>
</dbReference>
<keyword evidence="1" id="KW-1133">Transmembrane helix</keyword>
<dbReference type="InterPro" id="IPR021741">
    <property type="entry name" value="DUF3311"/>
</dbReference>
<protein>
    <submittedName>
        <fullName evidence="3">DUF3311 domain-containing protein</fullName>
    </submittedName>
</protein>
<dbReference type="EMBL" id="JAOPKD010000001">
    <property type="protein sequence ID" value="MCU4725752.1"/>
    <property type="molecule type" value="Genomic_DNA"/>
</dbReference>
<sequence length="73" mass="8292">MTERVQIILWGAIGFVLIGLAVPWFMWRSDAVVAGLPIWIWWHIGWLALASVVFYVFAQRAWGLGVERGGHRG</sequence>
<keyword evidence="1" id="KW-0472">Membrane</keyword>
<evidence type="ECO:0000313" key="4">
    <source>
        <dbReference type="Proteomes" id="UP001208186"/>
    </source>
</evidence>